<dbReference type="AlphaFoldDB" id="A0A8J5KWF2"/>
<sequence>MVLLLPIVLTFAPTTCSHESLSEKKKRRWASPLHAWPKSRTVVATVATRTRLEVYPPSSPLSLISAVAAVVEPFSDPTIGSCPISSPRCLLLSVSVQPPQPIAAQFQDTDTPLLNVLIWRVVQSPNFDHLVPIMNIPSRDSKEEQFEMM</sequence>
<feature type="signal peptide" evidence="1">
    <location>
        <begin position="1"/>
        <end position="17"/>
    </location>
</feature>
<dbReference type="Proteomes" id="UP000734854">
    <property type="component" value="Unassembled WGS sequence"/>
</dbReference>
<comment type="caution">
    <text evidence="2">The sequence shown here is derived from an EMBL/GenBank/DDBJ whole genome shotgun (WGS) entry which is preliminary data.</text>
</comment>
<organism evidence="2 3">
    <name type="scientific">Zingiber officinale</name>
    <name type="common">Ginger</name>
    <name type="synonym">Amomum zingiber</name>
    <dbReference type="NCBI Taxonomy" id="94328"/>
    <lineage>
        <taxon>Eukaryota</taxon>
        <taxon>Viridiplantae</taxon>
        <taxon>Streptophyta</taxon>
        <taxon>Embryophyta</taxon>
        <taxon>Tracheophyta</taxon>
        <taxon>Spermatophyta</taxon>
        <taxon>Magnoliopsida</taxon>
        <taxon>Liliopsida</taxon>
        <taxon>Zingiberales</taxon>
        <taxon>Zingiberaceae</taxon>
        <taxon>Zingiber</taxon>
    </lineage>
</organism>
<keyword evidence="1" id="KW-0732">Signal</keyword>
<evidence type="ECO:0000313" key="2">
    <source>
        <dbReference type="EMBL" id="KAG6493188.1"/>
    </source>
</evidence>
<proteinExistence type="predicted"/>
<evidence type="ECO:0000256" key="1">
    <source>
        <dbReference type="SAM" id="SignalP"/>
    </source>
</evidence>
<evidence type="ECO:0000313" key="3">
    <source>
        <dbReference type="Proteomes" id="UP000734854"/>
    </source>
</evidence>
<protein>
    <submittedName>
        <fullName evidence="2">Uncharacterized protein</fullName>
    </submittedName>
</protein>
<dbReference type="EMBL" id="JACMSC010000013">
    <property type="protein sequence ID" value="KAG6493188.1"/>
    <property type="molecule type" value="Genomic_DNA"/>
</dbReference>
<accession>A0A8J5KWF2</accession>
<name>A0A8J5KWF2_ZINOF</name>
<feature type="chain" id="PRO_5035238120" evidence="1">
    <location>
        <begin position="18"/>
        <end position="149"/>
    </location>
</feature>
<reference evidence="2 3" key="1">
    <citation type="submission" date="2020-08" db="EMBL/GenBank/DDBJ databases">
        <title>Plant Genome Project.</title>
        <authorList>
            <person name="Zhang R.-G."/>
        </authorList>
    </citation>
    <scope>NUCLEOTIDE SEQUENCE [LARGE SCALE GENOMIC DNA]</scope>
    <source>
        <tissue evidence="2">Rhizome</tissue>
    </source>
</reference>
<keyword evidence="3" id="KW-1185">Reference proteome</keyword>
<gene>
    <name evidence="2" type="ORF">ZIOFF_048165</name>
</gene>